<dbReference type="Pfam" id="PF03572">
    <property type="entry name" value="Peptidase_S41"/>
    <property type="match status" value="1"/>
</dbReference>
<dbReference type="PANTHER" id="PTHR32060:SF22">
    <property type="entry name" value="CARBOXYL-TERMINAL-PROCESSING PEPTIDASE 3, CHLOROPLASTIC"/>
    <property type="match status" value="1"/>
</dbReference>
<protein>
    <submittedName>
        <fullName evidence="2">Peptidase, S41 family</fullName>
    </submittedName>
</protein>
<sequence length="455" mass="52581">MLMLVMSGVTLVVAQPDLDIETLSPLQLQEDLDHLVAGLERYNPTMYVYNSEVLFKREIAVLKKSIHKPMNAVQWFKLLCLAVEKVEEGHVTIGTREDAFYRGFLKGTFKSLPLSVQFLGERAYVWNNLSRVDALERGDEILSINGRSMAEIRTLIFQYTNSDGDIETFKQMRLSKELSARYFWFIEQTSQFTIEYRKRHSEGTKEVQLEALTRIEMSEWAVKRALKKEVPKGMKAVYDLDFEKDIATLTLRSFNEKIIKQNELEPYTFYERMFKRLRQNKTKHLILDVRGNIGGMKEFVDDLLAFTLKKKQKGVLRELIAWDGTKVISNFPKRNKWFFKGDIYILTNGGTYSTAALIAQYLSDYGSATVIGEETGSRYEGFAAGNFHYLTLPNSKIQIGIPNKWVKNTLPRPFRTPSRGLMPDYRVRNSIDDLLQKKDPVKAKALELIQDKKQS</sequence>
<organism evidence="2">
    <name type="scientific">uncultured Aureispira sp</name>
    <dbReference type="NCBI Taxonomy" id="1331704"/>
    <lineage>
        <taxon>Bacteria</taxon>
        <taxon>Pseudomonadati</taxon>
        <taxon>Bacteroidota</taxon>
        <taxon>Saprospiria</taxon>
        <taxon>Saprospirales</taxon>
        <taxon>Saprospiraceae</taxon>
        <taxon>Aureispira</taxon>
        <taxon>environmental samples</taxon>
    </lineage>
</organism>
<dbReference type="GO" id="GO:0006508">
    <property type="term" value="P:proteolysis"/>
    <property type="evidence" value="ECO:0007669"/>
    <property type="project" value="InterPro"/>
</dbReference>
<accession>A0A6S6UB18</accession>
<dbReference type="GO" id="GO:0008236">
    <property type="term" value="F:serine-type peptidase activity"/>
    <property type="evidence" value="ECO:0007669"/>
    <property type="project" value="InterPro"/>
</dbReference>
<dbReference type="SUPFAM" id="SSF52096">
    <property type="entry name" value="ClpP/crotonase"/>
    <property type="match status" value="1"/>
</dbReference>
<dbReference type="PANTHER" id="PTHR32060">
    <property type="entry name" value="TAIL-SPECIFIC PROTEASE"/>
    <property type="match status" value="1"/>
</dbReference>
<evidence type="ECO:0000313" key="2">
    <source>
        <dbReference type="EMBL" id="CAA6828999.1"/>
    </source>
</evidence>
<feature type="domain" description="Tail specific protease" evidence="1">
    <location>
        <begin position="205"/>
        <end position="428"/>
    </location>
</feature>
<dbReference type="InterPro" id="IPR005151">
    <property type="entry name" value="Tail-specific_protease"/>
</dbReference>
<evidence type="ECO:0000259" key="1">
    <source>
        <dbReference type="SMART" id="SM00245"/>
    </source>
</evidence>
<dbReference type="GO" id="GO:0004175">
    <property type="term" value="F:endopeptidase activity"/>
    <property type="evidence" value="ECO:0007669"/>
    <property type="project" value="TreeGrafter"/>
</dbReference>
<gene>
    <name evidence="2" type="ORF">HELGO_WM23350</name>
</gene>
<dbReference type="AlphaFoldDB" id="A0A6S6UB18"/>
<dbReference type="EMBL" id="CACVAQ010000452">
    <property type="protein sequence ID" value="CAA6828999.1"/>
    <property type="molecule type" value="Genomic_DNA"/>
</dbReference>
<dbReference type="SMART" id="SM00245">
    <property type="entry name" value="TSPc"/>
    <property type="match status" value="1"/>
</dbReference>
<dbReference type="Gene3D" id="3.90.226.10">
    <property type="entry name" value="2-enoyl-CoA Hydratase, Chain A, domain 1"/>
    <property type="match status" value="1"/>
</dbReference>
<dbReference type="InterPro" id="IPR029045">
    <property type="entry name" value="ClpP/crotonase-like_dom_sf"/>
</dbReference>
<proteinExistence type="predicted"/>
<name>A0A6S6UB18_9BACT</name>
<reference evidence="2" key="1">
    <citation type="submission" date="2020-01" db="EMBL/GenBank/DDBJ databases">
        <authorList>
            <person name="Meier V. D."/>
            <person name="Meier V D."/>
        </authorList>
    </citation>
    <scope>NUCLEOTIDE SEQUENCE</scope>
    <source>
        <strain evidence="2">HLG_WM_MAG_10</strain>
    </source>
</reference>